<dbReference type="RefSeq" id="WP_389360517.1">
    <property type="nucleotide sequence ID" value="NZ_JBIACK010000003.1"/>
</dbReference>
<dbReference type="EMBL" id="JBIACK010000003">
    <property type="protein sequence ID" value="MFE8700902.1"/>
    <property type="molecule type" value="Genomic_DNA"/>
</dbReference>
<dbReference type="SMART" id="SM00327">
    <property type="entry name" value="VWA"/>
    <property type="match status" value="1"/>
</dbReference>
<dbReference type="Gene3D" id="3.40.50.410">
    <property type="entry name" value="von Willebrand factor, type A domain"/>
    <property type="match status" value="1"/>
</dbReference>
<keyword evidence="4" id="KW-1185">Reference proteome</keyword>
<evidence type="ECO:0000256" key="1">
    <source>
        <dbReference type="SAM" id="MobiDB-lite"/>
    </source>
</evidence>
<evidence type="ECO:0000259" key="2">
    <source>
        <dbReference type="PROSITE" id="PS50234"/>
    </source>
</evidence>
<evidence type="ECO:0000313" key="4">
    <source>
        <dbReference type="Proteomes" id="UP001601059"/>
    </source>
</evidence>
<dbReference type="Proteomes" id="UP001601059">
    <property type="component" value="Unassembled WGS sequence"/>
</dbReference>
<comment type="caution">
    <text evidence="3">The sequence shown here is derived from an EMBL/GenBank/DDBJ whole genome shotgun (WGS) entry which is preliminary data.</text>
</comment>
<accession>A0ABW6K9N6</accession>
<proteinExistence type="predicted"/>
<dbReference type="InterPro" id="IPR036465">
    <property type="entry name" value="vWFA_dom_sf"/>
</dbReference>
<feature type="domain" description="VWFA" evidence="2">
    <location>
        <begin position="17"/>
        <end position="198"/>
    </location>
</feature>
<feature type="compositionally biased region" description="Low complexity" evidence="1">
    <location>
        <begin position="206"/>
        <end position="216"/>
    </location>
</feature>
<protein>
    <submittedName>
        <fullName evidence="3">VWA domain-containing protein</fullName>
    </submittedName>
</protein>
<dbReference type="InterPro" id="IPR002035">
    <property type="entry name" value="VWF_A"/>
</dbReference>
<dbReference type="PROSITE" id="PS50234">
    <property type="entry name" value="VWFA"/>
    <property type="match status" value="1"/>
</dbReference>
<reference evidence="3 4" key="1">
    <citation type="submission" date="2024-08" db="EMBL/GenBank/DDBJ databases">
        <title>Two novel Cytobacillus novel species.</title>
        <authorList>
            <person name="Liu G."/>
        </authorList>
    </citation>
    <scope>NUCLEOTIDE SEQUENCE [LARGE SCALE GENOMIC DNA]</scope>
    <source>
        <strain evidence="3 4">FJAT-54145</strain>
    </source>
</reference>
<sequence length="251" mass="27495">MMSLLDKIAPAPRKIMTLFYLVDTSGSMYGEKIGKVNAAMEECIPDLTEISKQNDDAEIRVAIMQFSDGCSWITPQSGPVGIEDIIWNDLNAGGLTDLGAALIELDKKLSRNEFLQSQTGAFAPVILLFSDGGPTDNWEKGLAQVKNNNWFKNSIKIAIAIDIDGEADKDVLAKFTGNSESVITVKDKNMLKKMIHKVSIRASEFQSHSKQSSDHLSSPEEDSGNIVKGVIEDVDNENTSDPVNAADWSNW</sequence>
<feature type="region of interest" description="Disordered" evidence="1">
    <location>
        <begin position="202"/>
        <end position="225"/>
    </location>
</feature>
<organism evidence="3 4">
    <name type="scientific">Cytobacillus spartinae</name>
    <dbReference type="NCBI Taxonomy" id="3299023"/>
    <lineage>
        <taxon>Bacteria</taxon>
        <taxon>Bacillati</taxon>
        <taxon>Bacillota</taxon>
        <taxon>Bacilli</taxon>
        <taxon>Bacillales</taxon>
        <taxon>Bacillaceae</taxon>
        <taxon>Cytobacillus</taxon>
    </lineage>
</organism>
<name>A0ABW6K9N6_9BACI</name>
<dbReference type="SUPFAM" id="SSF53300">
    <property type="entry name" value="vWA-like"/>
    <property type="match status" value="1"/>
</dbReference>
<evidence type="ECO:0000313" key="3">
    <source>
        <dbReference type="EMBL" id="MFE8700902.1"/>
    </source>
</evidence>
<dbReference type="Pfam" id="PF00092">
    <property type="entry name" value="VWA"/>
    <property type="match status" value="1"/>
</dbReference>
<gene>
    <name evidence="3" type="ORF">ACFYKX_09765</name>
</gene>